<evidence type="ECO:0000313" key="6">
    <source>
        <dbReference type="Proteomes" id="UP000292665"/>
    </source>
</evidence>
<dbReference type="Gene3D" id="1.10.260.40">
    <property type="entry name" value="lambda repressor-like DNA-binding domains"/>
    <property type="match status" value="1"/>
</dbReference>
<dbReference type="InterPro" id="IPR013430">
    <property type="entry name" value="Toxin_antidote_HigA"/>
</dbReference>
<dbReference type="EMBL" id="RCYR01000004">
    <property type="protein sequence ID" value="RYS81203.1"/>
    <property type="molecule type" value="Genomic_DNA"/>
</dbReference>
<evidence type="ECO:0000313" key="5">
    <source>
        <dbReference type="Proteomes" id="UP000095787"/>
    </source>
</evidence>
<protein>
    <submittedName>
        <fullName evidence="4">Addiction module antidote protein, HigA family</fullName>
    </submittedName>
    <submittedName>
        <fullName evidence="3">Uncharacterized HTH-type transcriptional regulator YddM</fullName>
    </submittedName>
</protein>
<accession>A0A173Y6W3</accession>
<dbReference type="CDD" id="cd00093">
    <property type="entry name" value="HTH_XRE"/>
    <property type="match status" value="1"/>
</dbReference>
<evidence type="ECO:0000259" key="2">
    <source>
        <dbReference type="PROSITE" id="PS50943"/>
    </source>
</evidence>
<dbReference type="EMBL" id="CYZO01000003">
    <property type="protein sequence ID" value="CUN58896.1"/>
    <property type="molecule type" value="Genomic_DNA"/>
</dbReference>
<dbReference type="RefSeq" id="WP_004846006.1">
    <property type="nucleotide sequence ID" value="NZ_AP028249.1"/>
</dbReference>
<dbReference type="AlphaFoldDB" id="A0A173Y6W3"/>
<keyword evidence="1" id="KW-0238">DNA-binding</keyword>
<dbReference type="Proteomes" id="UP000292665">
    <property type="component" value="Unassembled WGS sequence"/>
</dbReference>
<dbReference type="GeneID" id="97327884"/>
<reference evidence="4 6" key="2">
    <citation type="journal article" date="2019" name="Science, e1252229">
        <title>Invertible promoters mediate bacterial phase variation, antibiotic resistance, and host adaptation in the gut.</title>
        <authorList>
            <person name="Jiang X."/>
            <person name="Hall A.B."/>
            <person name="Arthur T.D."/>
            <person name="Plichta D.R."/>
            <person name="Covington C.T."/>
            <person name="Poyet M."/>
            <person name="Crothers J."/>
            <person name="Moses P.L."/>
            <person name="Tolonen A.C."/>
            <person name="Vlamakis H."/>
            <person name="Alm E.J."/>
            <person name="Xavier R.J."/>
        </authorList>
    </citation>
    <scope>NUCLEOTIDE SEQUENCE [LARGE SCALE GENOMIC DNA]</scope>
    <source>
        <strain evidence="6">aa_0143</strain>
        <strain evidence="4">Aa_0143</strain>
    </source>
</reference>
<gene>
    <name evidence="3" type="primary">yddM</name>
    <name evidence="4" type="synonym">higA</name>
    <name evidence="4" type="ORF">EAI93_04065</name>
    <name evidence="3" type="ORF">ERS852456_00297</name>
</gene>
<dbReference type="SMART" id="SM00530">
    <property type="entry name" value="HTH_XRE"/>
    <property type="match status" value="1"/>
</dbReference>
<organism evidence="3 5">
    <name type="scientific">[Ruminococcus] torques</name>
    <dbReference type="NCBI Taxonomy" id="33039"/>
    <lineage>
        <taxon>Bacteria</taxon>
        <taxon>Bacillati</taxon>
        <taxon>Bacillota</taxon>
        <taxon>Clostridia</taxon>
        <taxon>Lachnospirales</taxon>
        <taxon>Lachnospiraceae</taxon>
        <taxon>Mediterraneibacter</taxon>
    </lineage>
</organism>
<dbReference type="NCBIfam" id="TIGR02607">
    <property type="entry name" value="antidote_HigA"/>
    <property type="match status" value="1"/>
</dbReference>
<proteinExistence type="predicted"/>
<evidence type="ECO:0000256" key="1">
    <source>
        <dbReference type="ARBA" id="ARBA00023125"/>
    </source>
</evidence>
<dbReference type="PANTHER" id="PTHR36924">
    <property type="entry name" value="ANTITOXIN HIGA-1"/>
    <property type="match status" value="1"/>
</dbReference>
<name>A0A173Y6W3_9FIRM</name>
<dbReference type="PROSITE" id="PS50943">
    <property type="entry name" value="HTH_CROC1"/>
    <property type="match status" value="1"/>
</dbReference>
<reference evidence="3 5" key="1">
    <citation type="submission" date="2015-09" db="EMBL/GenBank/DDBJ databases">
        <authorList>
            <consortium name="Pathogen Informatics"/>
        </authorList>
    </citation>
    <scope>NUCLEOTIDE SEQUENCE [LARGE SCALE GENOMIC DNA]</scope>
    <source>
        <strain evidence="3 5">2789STDY5834841</strain>
    </source>
</reference>
<dbReference type="PANTHER" id="PTHR36924:SF1">
    <property type="entry name" value="ANTITOXIN HIGA-1"/>
    <property type="match status" value="1"/>
</dbReference>
<dbReference type="GO" id="GO:0003677">
    <property type="term" value="F:DNA binding"/>
    <property type="evidence" value="ECO:0007669"/>
    <property type="project" value="UniProtKB-KW"/>
</dbReference>
<dbReference type="Proteomes" id="UP000095787">
    <property type="component" value="Unassembled WGS sequence"/>
</dbReference>
<dbReference type="InterPro" id="IPR001387">
    <property type="entry name" value="Cro/C1-type_HTH"/>
</dbReference>
<sequence>MAAKKIGISRDLIIHPGETIADVLEERGITQSELASSAGVSPAYVSNVIAGKKGISANFARGLEYAIGVPKSFWLNLQANYEAELLEANELQTITEEERIVREDLKEIVKYFRERGMMPSRENKDDSILSLRKILQISNLVNLNEIIPGGAFRMSGNLSVNRNVLGAWIRLCQILENNQNVSTKFEVEHINELIGKIKNVMCQKNVDFQNHLKTVLGEYGIDFSVVKNFRGAPVQGYIFRRSDGVYQMVLTIRGAFADIFWFSLFHELGHIVNGDIGKSIKFIDDGSDVDKETAADLFARDRLLSPESYASFIQKGDFTFEAICSYARTQNVMPYIVIGRLQKEKYLDYHQYSNYKLRYKWGDCS</sequence>
<evidence type="ECO:0000313" key="4">
    <source>
        <dbReference type="EMBL" id="RYS81203.1"/>
    </source>
</evidence>
<feature type="domain" description="HTH cro/C1-type" evidence="2">
    <location>
        <begin position="20"/>
        <end position="74"/>
    </location>
</feature>
<dbReference type="SUPFAM" id="SSF47413">
    <property type="entry name" value="lambda repressor-like DNA-binding domains"/>
    <property type="match status" value="1"/>
</dbReference>
<dbReference type="InterPro" id="IPR010982">
    <property type="entry name" value="Lambda_DNA-bd_dom_sf"/>
</dbReference>
<evidence type="ECO:0000313" key="3">
    <source>
        <dbReference type="EMBL" id="CUN58896.1"/>
    </source>
</evidence>
<dbReference type="Pfam" id="PF01381">
    <property type="entry name" value="HTH_3"/>
    <property type="match status" value="1"/>
</dbReference>